<dbReference type="Gene3D" id="3.30.2020.30">
    <property type="match status" value="1"/>
</dbReference>
<dbReference type="Proteomes" id="UP001317963">
    <property type="component" value="Chromosome"/>
</dbReference>
<accession>A0ABY6Q4S8</accession>
<dbReference type="RefSeq" id="WP_279242680.1">
    <property type="nucleotide sequence ID" value="NZ_CP036501.1"/>
</dbReference>
<dbReference type="Pfam" id="PF06155">
    <property type="entry name" value="GBBH-like_N"/>
    <property type="match status" value="1"/>
</dbReference>
<organism evidence="4 5">
    <name type="scientific">Candidatus Paraluminiphilus aquimaris</name>
    <dbReference type="NCBI Taxonomy" id="2518994"/>
    <lineage>
        <taxon>Bacteria</taxon>
        <taxon>Pseudomonadati</taxon>
        <taxon>Pseudomonadota</taxon>
        <taxon>Gammaproteobacteria</taxon>
        <taxon>Cellvibrionales</taxon>
        <taxon>Halieaceae</taxon>
        <taxon>Candidatus Paraluminiphilus</taxon>
    </lineage>
</organism>
<dbReference type="EMBL" id="CP036501">
    <property type="protein sequence ID" value="UZP73881.1"/>
    <property type="molecule type" value="Genomic_DNA"/>
</dbReference>
<reference evidence="4 5" key="1">
    <citation type="submission" date="2019-02" db="EMBL/GenBank/DDBJ databases">
        <title>Halieaceae_genomes.</title>
        <authorList>
            <person name="Li S.-H."/>
        </authorList>
    </citation>
    <scope>NUCLEOTIDE SEQUENCE [LARGE SCALE GENOMIC DNA]</scope>
    <source>
        <strain evidence="4 5">JH123</strain>
    </source>
</reference>
<evidence type="ECO:0000259" key="3">
    <source>
        <dbReference type="Pfam" id="PF06155"/>
    </source>
</evidence>
<dbReference type="InterPro" id="IPR038492">
    <property type="entry name" value="GBBH-like_N_sf"/>
</dbReference>
<gene>
    <name evidence="4" type="ORF">E0F26_03585</name>
</gene>
<evidence type="ECO:0000313" key="5">
    <source>
        <dbReference type="Proteomes" id="UP001317963"/>
    </source>
</evidence>
<proteinExistence type="predicted"/>
<keyword evidence="1" id="KW-0479">Metal-binding</keyword>
<evidence type="ECO:0000256" key="1">
    <source>
        <dbReference type="ARBA" id="ARBA00022723"/>
    </source>
</evidence>
<dbReference type="PANTHER" id="PTHR35303">
    <property type="entry name" value="OS02G0197800 PROTEIN"/>
    <property type="match status" value="1"/>
</dbReference>
<protein>
    <submittedName>
        <fullName evidence="4">DUF971 domain-containing protein</fullName>
    </submittedName>
</protein>
<feature type="domain" description="Gamma-butyrobetaine hydroxylase-like N-terminal" evidence="3">
    <location>
        <begin position="9"/>
        <end position="92"/>
    </location>
</feature>
<dbReference type="PANTHER" id="PTHR35303:SF5">
    <property type="entry name" value="OS02G0197800 PROTEIN"/>
    <property type="match status" value="1"/>
</dbReference>
<evidence type="ECO:0000313" key="4">
    <source>
        <dbReference type="EMBL" id="UZP73881.1"/>
    </source>
</evidence>
<evidence type="ECO:0000256" key="2">
    <source>
        <dbReference type="ARBA" id="ARBA00023004"/>
    </source>
</evidence>
<keyword evidence="2" id="KW-0408">Iron</keyword>
<dbReference type="InterPro" id="IPR010376">
    <property type="entry name" value="GBBH-like_N"/>
</dbReference>
<keyword evidence="5" id="KW-1185">Reference proteome</keyword>
<name>A0ABY6Q4S8_9GAMM</name>
<sequence length="128" mass="13984">MTQDAPESIKYHRSDRTLEITFPGEASVSLSAELLRVLSPSAEVQGHGPGQEVLQTGKAEVGITAIEPVGHYAVQISFDDGHSSGLYTWTYLAQLASERQILWQRYLEKLDDAGASRDPSTDIVRVIG</sequence>